<evidence type="ECO:0000256" key="1">
    <source>
        <dbReference type="SAM" id="MobiDB-lite"/>
    </source>
</evidence>
<dbReference type="Proteomes" id="UP001648503">
    <property type="component" value="Unassembled WGS sequence"/>
</dbReference>
<keyword evidence="2" id="KW-0732">Signal</keyword>
<accession>A0ABQ8F6Q8</accession>
<reference evidence="3 4" key="1">
    <citation type="submission" date="2021-02" db="EMBL/GenBank/DDBJ databases">
        <title>Variation within the Batrachochytrium salamandrivorans European outbreak.</title>
        <authorList>
            <person name="Kelly M."/>
            <person name="Pasmans F."/>
            <person name="Shea T.P."/>
            <person name="Munoz J.F."/>
            <person name="Carranza S."/>
            <person name="Cuomo C.A."/>
            <person name="Martel A."/>
        </authorList>
    </citation>
    <scope>NUCLEOTIDE SEQUENCE [LARGE SCALE GENOMIC DNA]</scope>
    <source>
        <strain evidence="3 4">AMFP18/2</strain>
    </source>
</reference>
<evidence type="ECO:0000256" key="2">
    <source>
        <dbReference type="SAM" id="SignalP"/>
    </source>
</evidence>
<keyword evidence="4" id="KW-1185">Reference proteome</keyword>
<comment type="caution">
    <text evidence="3">The sequence shown here is derived from an EMBL/GenBank/DDBJ whole genome shotgun (WGS) entry which is preliminary data.</text>
</comment>
<organism evidence="3 4">
    <name type="scientific">Batrachochytrium salamandrivorans</name>
    <dbReference type="NCBI Taxonomy" id="1357716"/>
    <lineage>
        <taxon>Eukaryota</taxon>
        <taxon>Fungi</taxon>
        <taxon>Fungi incertae sedis</taxon>
        <taxon>Chytridiomycota</taxon>
        <taxon>Chytridiomycota incertae sedis</taxon>
        <taxon>Chytridiomycetes</taxon>
        <taxon>Rhizophydiales</taxon>
        <taxon>Rhizophydiales incertae sedis</taxon>
        <taxon>Batrachochytrium</taxon>
    </lineage>
</organism>
<proteinExistence type="predicted"/>
<gene>
    <name evidence="3" type="ORF">BASA50_007400</name>
</gene>
<protein>
    <submittedName>
        <fullName evidence="3">Uncharacterized protein</fullName>
    </submittedName>
</protein>
<feature type="region of interest" description="Disordered" evidence="1">
    <location>
        <begin position="20"/>
        <end position="70"/>
    </location>
</feature>
<feature type="chain" id="PRO_5045788859" evidence="2">
    <location>
        <begin position="19"/>
        <end position="193"/>
    </location>
</feature>
<name>A0ABQ8F6Q8_9FUNG</name>
<dbReference type="EMBL" id="JAFCIX010000357">
    <property type="protein sequence ID" value="KAH6593192.1"/>
    <property type="molecule type" value="Genomic_DNA"/>
</dbReference>
<sequence>MKFNVLAVAAMAIASVNAGGRKKFPGYSEDNDEPAPAMTHDSFDGDSGESKDPESTKKESADDSNVNGAGNPPVCDDLLLKLRDLQEDLFDFSCNFQSDFMSSQGLKGKMDSLKSGKMNDSPELREEVNAKLDDTKTRFADFKAKYTEAWAEFVAAGCSVKSSDSVSPKEIEKVEDALNKQMYFWYSYLLFGV</sequence>
<evidence type="ECO:0000313" key="3">
    <source>
        <dbReference type="EMBL" id="KAH6593192.1"/>
    </source>
</evidence>
<feature type="signal peptide" evidence="2">
    <location>
        <begin position="1"/>
        <end position="18"/>
    </location>
</feature>
<feature type="compositionally biased region" description="Basic and acidic residues" evidence="1">
    <location>
        <begin position="48"/>
        <end position="61"/>
    </location>
</feature>
<evidence type="ECO:0000313" key="4">
    <source>
        <dbReference type="Proteomes" id="UP001648503"/>
    </source>
</evidence>